<proteinExistence type="predicted"/>
<organism evidence="1 2">
    <name type="scientific">Amborella trichopoda</name>
    <dbReference type="NCBI Taxonomy" id="13333"/>
    <lineage>
        <taxon>Eukaryota</taxon>
        <taxon>Viridiplantae</taxon>
        <taxon>Streptophyta</taxon>
        <taxon>Embryophyta</taxon>
        <taxon>Tracheophyta</taxon>
        <taxon>Spermatophyta</taxon>
        <taxon>Magnoliopsida</taxon>
        <taxon>Amborellales</taxon>
        <taxon>Amborellaceae</taxon>
        <taxon>Amborella</taxon>
    </lineage>
</organism>
<accession>W1NMU4</accession>
<evidence type="ECO:0000313" key="2">
    <source>
        <dbReference type="Proteomes" id="UP000017836"/>
    </source>
</evidence>
<dbReference type="AlphaFoldDB" id="W1NMU4"/>
<protein>
    <submittedName>
        <fullName evidence="1">Uncharacterized protein</fullName>
    </submittedName>
</protein>
<gene>
    <name evidence="1" type="ORF">AMTR_s00074p00032520</name>
</gene>
<keyword evidence="2" id="KW-1185">Reference proteome</keyword>
<dbReference type="EMBL" id="KI396637">
    <property type="protein sequence ID" value="ERM96886.1"/>
    <property type="molecule type" value="Genomic_DNA"/>
</dbReference>
<dbReference type="HOGENOM" id="CLU_1322495_0_0_1"/>
<name>W1NMU4_AMBTC</name>
<dbReference type="Gramene" id="ERM96886">
    <property type="protein sequence ID" value="ERM96886"/>
    <property type="gene ID" value="AMTR_s00074p00032520"/>
</dbReference>
<sequence>MVLLFQNHLVKKGRRVVKGRKHFIYKKKLANTESNKFKILENLEDYEGASTSLVLKNKEHAGVITAAMVAEREEQSLGGWKADLSTTGLVGAAVALHQDEGNLAFTASSVVEDGELDATLTQSDHMLKHGRVNLEGIPADVQFQVMVDVAKLPQATGTYVIEVRCSNVPTQDAKLPLAKGATAADIPIVQKLLMLVEHGGQSGTKRHQ</sequence>
<evidence type="ECO:0000313" key="1">
    <source>
        <dbReference type="EMBL" id="ERM96886.1"/>
    </source>
</evidence>
<dbReference type="Proteomes" id="UP000017836">
    <property type="component" value="Unassembled WGS sequence"/>
</dbReference>
<reference evidence="2" key="1">
    <citation type="journal article" date="2013" name="Science">
        <title>The Amborella genome and the evolution of flowering plants.</title>
        <authorList>
            <consortium name="Amborella Genome Project"/>
        </authorList>
    </citation>
    <scope>NUCLEOTIDE SEQUENCE [LARGE SCALE GENOMIC DNA]</scope>
</reference>